<gene>
    <name evidence="2" type="ORF">AFUS01_LOCUS12835</name>
</gene>
<dbReference type="AlphaFoldDB" id="A0A8J2P4G5"/>
<feature type="compositionally biased region" description="Polar residues" evidence="1">
    <location>
        <begin position="443"/>
        <end position="458"/>
    </location>
</feature>
<evidence type="ECO:0000313" key="3">
    <source>
        <dbReference type="Proteomes" id="UP000708208"/>
    </source>
</evidence>
<keyword evidence="3" id="KW-1185">Reference proteome</keyword>
<dbReference type="Proteomes" id="UP000708208">
    <property type="component" value="Unassembled WGS sequence"/>
</dbReference>
<name>A0A8J2P4G5_9HEXA</name>
<organism evidence="2 3">
    <name type="scientific">Allacma fusca</name>
    <dbReference type="NCBI Taxonomy" id="39272"/>
    <lineage>
        <taxon>Eukaryota</taxon>
        <taxon>Metazoa</taxon>
        <taxon>Ecdysozoa</taxon>
        <taxon>Arthropoda</taxon>
        <taxon>Hexapoda</taxon>
        <taxon>Collembola</taxon>
        <taxon>Symphypleona</taxon>
        <taxon>Sminthuridae</taxon>
        <taxon>Allacma</taxon>
    </lineage>
</organism>
<dbReference type="GO" id="GO:1904263">
    <property type="term" value="P:positive regulation of TORC1 signaling"/>
    <property type="evidence" value="ECO:0007669"/>
    <property type="project" value="TreeGrafter"/>
</dbReference>
<dbReference type="PANTHER" id="PTHR46170">
    <property type="entry name" value="GATOR COMPLEX PROTEIN WDR59"/>
    <property type="match status" value="1"/>
</dbReference>
<sequence length="458" mass="49866">MEVERGILRFSWKTDPKGRSLAAVVLTSFPLNYPATAPTFLVTSSGIDVDKNQILKNLKHTAQQFARRKEPCLSACIQQFATFMNLIKPEVAYDFSAFPSRGVSNVPFPRTSGARFCSVGMLICFGRPSYLRRVKLNCDAGTPRSLSALGPFLSQLAHDNDEITLRRRSRRGERKRAGLVTIFDVCHLLPFSRELASMYNHFAEPPQRTSLCVGNEKRALSLNFARVGHAWQAATIVAKYAAARGGLLSGSKNENHIAHSLTSNEMSEDEEDVDWIYFHPLGSKFINSIIQHYASYGDVQTAASIACIFTPPQPAPSSGSCGSSSSHSSINYISNGGQTNGYAGNGDQLNFQNRNGSFTPGRSPGLKQPRLTVPKWWTKGVGSPYHTVHGSDTLHGVVVNPLSDSFFRQHRSNSWSDSLDDSKAIQSIHESALHNGGSGQGSMSGIAQVISGSGPQSL</sequence>
<dbReference type="GO" id="GO:0005774">
    <property type="term" value="C:vacuolar membrane"/>
    <property type="evidence" value="ECO:0007669"/>
    <property type="project" value="TreeGrafter"/>
</dbReference>
<feature type="compositionally biased region" description="Polar residues" evidence="1">
    <location>
        <begin position="347"/>
        <end position="360"/>
    </location>
</feature>
<dbReference type="GO" id="GO:0034198">
    <property type="term" value="P:cellular response to amino acid starvation"/>
    <property type="evidence" value="ECO:0007669"/>
    <property type="project" value="TreeGrafter"/>
</dbReference>
<reference evidence="2" key="1">
    <citation type="submission" date="2021-06" db="EMBL/GenBank/DDBJ databases">
        <authorList>
            <person name="Hodson N. C."/>
            <person name="Mongue J. A."/>
            <person name="Jaron S. K."/>
        </authorList>
    </citation>
    <scope>NUCLEOTIDE SEQUENCE</scope>
</reference>
<feature type="region of interest" description="Disordered" evidence="1">
    <location>
        <begin position="432"/>
        <end position="458"/>
    </location>
</feature>
<proteinExistence type="predicted"/>
<feature type="non-terminal residue" evidence="2">
    <location>
        <position position="1"/>
    </location>
</feature>
<dbReference type="EMBL" id="CAJVCH010102359">
    <property type="protein sequence ID" value="CAG7723770.1"/>
    <property type="molecule type" value="Genomic_DNA"/>
</dbReference>
<dbReference type="GO" id="GO:0035859">
    <property type="term" value="C:Seh1-associated complex"/>
    <property type="evidence" value="ECO:0007669"/>
    <property type="project" value="TreeGrafter"/>
</dbReference>
<dbReference type="PANTHER" id="PTHR46170:SF1">
    <property type="entry name" value="GATOR COMPLEX PROTEIN WDR59"/>
    <property type="match status" value="1"/>
</dbReference>
<dbReference type="OrthoDB" id="311712at2759"/>
<dbReference type="InterPro" id="IPR049567">
    <property type="entry name" value="WDR59-like"/>
</dbReference>
<evidence type="ECO:0000313" key="2">
    <source>
        <dbReference type="EMBL" id="CAG7723770.1"/>
    </source>
</evidence>
<feature type="region of interest" description="Disordered" evidence="1">
    <location>
        <begin position="339"/>
        <end position="365"/>
    </location>
</feature>
<dbReference type="GO" id="GO:0035591">
    <property type="term" value="F:signaling adaptor activity"/>
    <property type="evidence" value="ECO:0007669"/>
    <property type="project" value="TreeGrafter"/>
</dbReference>
<evidence type="ECO:0000256" key="1">
    <source>
        <dbReference type="SAM" id="MobiDB-lite"/>
    </source>
</evidence>
<accession>A0A8J2P4G5</accession>
<protein>
    <submittedName>
        <fullName evidence="2">Uncharacterized protein</fullName>
    </submittedName>
</protein>
<comment type="caution">
    <text evidence="2">The sequence shown here is derived from an EMBL/GenBank/DDBJ whole genome shotgun (WGS) entry which is preliminary data.</text>
</comment>